<dbReference type="GO" id="GO:0005829">
    <property type="term" value="C:cytosol"/>
    <property type="evidence" value="ECO:0007669"/>
    <property type="project" value="TreeGrafter"/>
</dbReference>
<protein>
    <recommendedName>
        <fullName evidence="4">Alanine racemase</fullName>
        <ecNumber evidence="4">5.1.1.1</ecNumber>
    </recommendedName>
</protein>
<dbReference type="PRINTS" id="PR00992">
    <property type="entry name" value="ALARACEMASE"/>
</dbReference>
<evidence type="ECO:0000313" key="9">
    <source>
        <dbReference type="Proteomes" id="UP000009320"/>
    </source>
</evidence>
<dbReference type="EMBL" id="CAKE01000002">
    <property type="protein sequence ID" value="CCI81270.1"/>
    <property type="molecule type" value="Genomic_DNA"/>
</dbReference>
<keyword evidence="9" id="KW-1185">Reference proteome</keyword>
<keyword evidence="3 4" id="KW-0413">Isomerase</keyword>
<sequence length="378" mass="42033">MIPAIHRPAQINVDLDAIRQNVQNEMKNLDQDQQLWAVVKANAYGHGAIAVANTALRAGATGFCVATLDEALELRRYGIPKPILVLGIVPEKWAVLASQKDISLTVGSLSWLEKAQSYLTSENSKLKIHLGIDSGMGRIGFSEDDEFVKANEFLKDNPNFEVEGMFTHFSKADSADTSYFEYQVKRFNHMKDLLTIKPKYIHVDNSAASIFKRPVKSDIVRYGIAMYGLNPSSAPNNKDLASQVSLKPAMTFTSELTFVKQIHSGYGVGYGVTYQADSDQWIGTIPVGYADGWQRSMQGLEIKVGDTYCPIVGRVCMDQCMVLLPKEMPVGTKVELISDNPQAPNFIKRVADRANTIHYEIACLLSDRLPRVYKEAKF</sequence>
<dbReference type="SUPFAM" id="SSF50621">
    <property type="entry name" value="Alanine racemase C-terminal domain-like"/>
    <property type="match status" value="1"/>
</dbReference>
<feature type="binding site" evidence="4 6">
    <location>
        <position position="138"/>
    </location>
    <ligand>
        <name>substrate</name>
    </ligand>
</feature>
<comment type="cofactor">
    <cofactor evidence="1 4 5">
        <name>pyridoxal 5'-phosphate</name>
        <dbReference type="ChEBI" id="CHEBI:597326"/>
    </cofactor>
</comment>
<dbReference type="NCBIfam" id="TIGR00492">
    <property type="entry name" value="alr"/>
    <property type="match status" value="1"/>
</dbReference>
<dbReference type="InterPro" id="IPR000821">
    <property type="entry name" value="Ala_racemase"/>
</dbReference>
<dbReference type="STRING" id="1423758.FC41_GL001296"/>
<dbReference type="GO" id="GO:0030170">
    <property type="term" value="F:pyridoxal phosphate binding"/>
    <property type="evidence" value="ECO:0007669"/>
    <property type="project" value="UniProtKB-UniRule"/>
</dbReference>
<dbReference type="CDD" id="cd00430">
    <property type="entry name" value="PLPDE_III_AR"/>
    <property type="match status" value="1"/>
</dbReference>
<dbReference type="FunFam" id="3.20.20.10:FF:000002">
    <property type="entry name" value="Alanine racemase"/>
    <property type="match status" value="1"/>
</dbReference>
<reference evidence="8 9" key="1">
    <citation type="submission" date="2012-06" db="EMBL/GenBank/DDBJ databases">
        <title>Draft Genome Sequence of Lactobacillus hominis Strain CRBIP 24.179T, isolated from human intestine.</title>
        <authorList>
            <person name="Cousin S."/>
            <person name="Ma L."/>
            <person name="Bizet C."/>
            <person name="Loux V."/>
            <person name="Bouchier C."/>
            <person name="Clermont D."/>
            <person name="Creno S."/>
        </authorList>
    </citation>
    <scope>NUCLEOTIDE SEQUENCE [LARGE SCALE GENOMIC DNA]</scope>
    <source>
        <strain evidence="9">CRBIP 24.179T</strain>
    </source>
</reference>
<feature type="binding site" evidence="4 6">
    <location>
        <position position="317"/>
    </location>
    <ligand>
        <name>substrate</name>
    </ligand>
</feature>
<comment type="caution">
    <text evidence="8">The sequence shown here is derived from an EMBL/GenBank/DDBJ whole genome shotgun (WGS) entry which is preliminary data.</text>
</comment>
<dbReference type="eggNOG" id="COG0787">
    <property type="taxonomic scope" value="Bacteria"/>
</dbReference>
<dbReference type="GeneID" id="82846547"/>
<dbReference type="InterPro" id="IPR020622">
    <property type="entry name" value="Ala_racemase_pyridoxalP-BS"/>
</dbReference>
<proteinExistence type="inferred from homology"/>
<dbReference type="SUPFAM" id="SSF51419">
    <property type="entry name" value="PLP-binding barrel"/>
    <property type="match status" value="1"/>
</dbReference>
<dbReference type="GO" id="GO:0008784">
    <property type="term" value="F:alanine racemase activity"/>
    <property type="evidence" value="ECO:0007669"/>
    <property type="project" value="UniProtKB-UniRule"/>
</dbReference>
<evidence type="ECO:0000256" key="3">
    <source>
        <dbReference type="ARBA" id="ARBA00023235"/>
    </source>
</evidence>
<name>I7KGH8_9LACO</name>
<dbReference type="RefSeq" id="WP_008469960.1">
    <property type="nucleotide sequence ID" value="NZ_AYZP01000003.1"/>
</dbReference>
<comment type="pathway">
    <text evidence="4">Amino-acid biosynthesis; D-alanine biosynthesis; D-alanine from L-alanine: step 1/1.</text>
</comment>
<dbReference type="SMART" id="SM01005">
    <property type="entry name" value="Ala_racemase_C"/>
    <property type="match status" value="1"/>
</dbReference>
<gene>
    <name evidence="8" type="ORF">BN55_06835</name>
</gene>
<dbReference type="PANTHER" id="PTHR30511:SF0">
    <property type="entry name" value="ALANINE RACEMASE, CATABOLIC-RELATED"/>
    <property type="match status" value="1"/>
</dbReference>
<evidence type="ECO:0000256" key="6">
    <source>
        <dbReference type="PIRSR" id="PIRSR600821-52"/>
    </source>
</evidence>
<dbReference type="Proteomes" id="UP000009320">
    <property type="component" value="Unassembled WGS sequence"/>
</dbReference>
<dbReference type="OrthoDB" id="9813814at2"/>
<dbReference type="PATRIC" id="fig|1423758.3.peg.1310"/>
<feature type="modified residue" description="N6-(pyridoxal phosphate)lysine" evidence="4 5">
    <location>
        <position position="40"/>
    </location>
</feature>
<dbReference type="GO" id="GO:0009252">
    <property type="term" value="P:peptidoglycan biosynthetic process"/>
    <property type="evidence" value="ECO:0007669"/>
    <property type="project" value="TreeGrafter"/>
</dbReference>
<dbReference type="PANTHER" id="PTHR30511">
    <property type="entry name" value="ALANINE RACEMASE"/>
    <property type="match status" value="1"/>
</dbReference>
<comment type="catalytic activity">
    <reaction evidence="4">
        <text>L-alanine = D-alanine</text>
        <dbReference type="Rhea" id="RHEA:20249"/>
        <dbReference type="ChEBI" id="CHEBI:57416"/>
        <dbReference type="ChEBI" id="CHEBI:57972"/>
        <dbReference type="EC" id="5.1.1.1"/>
    </reaction>
</comment>
<dbReference type="InterPro" id="IPR011079">
    <property type="entry name" value="Ala_racemase_C"/>
</dbReference>
<dbReference type="HAMAP" id="MF_01201">
    <property type="entry name" value="Ala_racemase"/>
    <property type="match status" value="1"/>
</dbReference>
<dbReference type="PROSITE" id="PS00395">
    <property type="entry name" value="ALANINE_RACEMASE"/>
    <property type="match status" value="1"/>
</dbReference>
<dbReference type="Pfam" id="PF01168">
    <property type="entry name" value="Ala_racemase_N"/>
    <property type="match status" value="1"/>
</dbReference>
<dbReference type="InterPro" id="IPR009006">
    <property type="entry name" value="Ala_racemase/Decarboxylase_C"/>
</dbReference>
<feature type="active site" description="Proton acceptor; specific for L-alanine" evidence="4">
    <location>
        <position position="270"/>
    </location>
</feature>
<evidence type="ECO:0000256" key="1">
    <source>
        <dbReference type="ARBA" id="ARBA00001933"/>
    </source>
</evidence>
<dbReference type="GO" id="GO:0030632">
    <property type="term" value="P:D-alanine biosynthetic process"/>
    <property type="evidence" value="ECO:0007669"/>
    <property type="project" value="UniProtKB-UniRule"/>
</dbReference>
<evidence type="ECO:0000313" key="8">
    <source>
        <dbReference type="EMBL" id="CCI81270.1"/>
    </source>
</evidence>
<comment type="similarity">
    <text evidence="4">Belongs to the alanine racemase family.</text>
</comment>
<dbReference type="Pfam" id="PF00842">
    <property type="entry name" value="Ala_racemase_C"/>
    <property type="match status" value="1"/>
</dbReference>
<dbReference type="Gene3D" id="2.40.37.10">
    <property type="entry name" value="Lyase, Ornithine Decarboxylase, Chain A, domain 1"/>
    <property type="match status" value="1"/>
</dbReference>
<dbReference type="EC" id="5.1.1.1" evidence="4"/>
<dbReference type="InterPro" id="IPR001608">
    <property type="entry name" value="Ala_racemase_N"/>
</dbReference>
<dbReference type="AlphaFoldDB" id="I7KGH8"/>
<feature type="domain" description="Alanine racemase C-terminal" evidence="7">
    <location>
        <begin position="249"/>
        <end position="374"/>
    </location>
</feature>
<organism evidence="8 9">
    <name type="scientific">Lactobacillus hominis DSM 23910 = CRBIP 24.179</name>
    <dbReference type="NCBI Taxonomy" id="1423758"/>
    <lineage>
        <taxon>Bacteria</taxon>
        <taxon>Bacillati</taxon>
        <taxon>Bacillota</taxon>
        <taxon>Bacilli</taxon>
        <taxon>Lactobacillales</taxon>
        <taxon>Lactobacillaceae</taxon>
        <taxon>Lactobacillus</taxon>
    </lineage>
</organism>
<evidence type="ECO:0000256" key="5">
    <source>
        <dbReference type="PIRSR" id="PIRSR600821-50"/>
    </source>
</evidence>
<evidence type="ECO:0000256" key="2">
    <source>
        <dbReference type="ARBA" id="ARBA00022898"/>
    </source>
</evidence>
<comment type="function">
    <text evidence="4">Catalyzes the interconversion of L-alanine and D-alanine. May also act on other amino acids.</text>
</comment>
<dbReference type="InterPro" id="IPR029066">
    <property type="entry name" value="PLP-binding_barrel"/>
</dbReference>
<dbReference type="Gene3D" id="3.20.20.10">
    <property type="entry name" value="Alanine racemase"/>
    <property type="match status" value="1"/>
</dbReference>
<dbReference type="UniPathway" id="UPA00042">
    <property type="reaction ID" value="UER00497"/>
</dbReference>
<keyword evidence="2 4" id="KW-0663">Pyridoxal phosphate</keyword>
<accession>I7KGH8</accession>
<feature type="active site" description="Proton acceptor; specific for D-alanine" evidence="4">
    <location>
        <position position="40"/>
    </location>
</feature>
<evidence type="ECO:0000259" key="7">
    <source>
        <dbReference type="SMART" id="SM01005"/>
    </source>
</evidence>
<evidence type="ECO:0000256" key="4">
    <source>
        <dbReference type="HAMAP-Rule" id="MF_01201"/>
    </source>
</evidence>